<dbReference type="PANTHER" id="PTHR47829">
    <property type="entry name" value="HYDROLASE, PUTATIVE (AFU_ORTHOLOGUE AFUA_1G12880)-RELATED"/>
    <property type="match status" value="1"/>
</dbReference>
<name>A0A4R8VSJ4_9MICO</name>
<dbReference type="InterPro" id="IPR002575">
    <property type="entry name" value="Aminoglycoside_PTrfase"/>
</dbReference>
<organism evidence="2 3">
    <name type="scientific">Cryobacterium levicorallinum</name>
    <dbReference type="NCBI Taxonomy" id="995038"/>
    <lineage>
        <taxon>Bacteria</taxon>
        <taxon>Bacillati</taxon>
        <taxon>Actinomycetota</taxon>
        <taxon>Actinomycetes</taxon>
        <taxon>Micrococcales</taxon>
        <taxon>Microbacteriaceae</taxon>
        <taxon>Cryobacterium</taxon>
    </lineage>
</organism>
<dbReference type="GO" id="GO:0016740">
    <property type="term" value="F:transferase activity"/>
    <property type="evidence" value="ECO:0007669"/>
    <property type="project" value="UniProtKB-KW"/>
</dbReference>
<dbReference type="InterPro" id="IPR052898">
    <property type="entry name" value="ACAD10-like"/>
</dbReference>
<dbReference type="SUPFAM" id="SSF56112">
    <property type="entry name" value="Protein kinase-like (PK-like)"/>
    <property type="match status" value="1"/>
</dbReference>
<comment type="caution">
    <text evidence="2">The sequence shown here is derived from an EMBL/GenBank/DDBJ whole genome shotgun (WGS) entry which is preliminary data.</text>
</comment>
<evidence type="ECO:0000259" key="1">
    <source>
        <dbReference type="Pfam" id="PF01636"/>
    </source>
</evidence>
<dbReference type="PANTHER" id="PTHR47829:SF1">
    <property type="entry name" value="HAD FAMILY PHOSPHATASE"/>
    <property type="match status" value="1"/>
</dbReference>
<evidence type="ECO:0000313" key="3">
    <source>
        <dbReference type="Proteomes" id="UP000297963"/>
    </source>
</evidence>
<accession>A0A4R8VSJ4</accession>
<reference evidence="2 3" key="1">
    <citation type="submission" date="2019-03" db="EMBL/GenBank/DDBJ databases">
        <title>Genomics of glacier-inhabiting Cryobacterium strains.</title>
        <authorList>
            <person name="Liu Q."/>
            <person name="Xin Y.-H."/>
        </authorList>
    </citation>
    <scope>NUCLEOTIDE SEQUENCE [LARGE SCALE GENOMIC DNA]</scope>
    <source>
        <strain evidence="2 3">Hh34</strain>
    </source>
</reference>
<dbReference type="AlphaFoldDB" id="A0A4R8VSJ4"/>
<dbReference type="EMBL" id="SOFE01000006">
    <property type="protein sequence ID" value="TFB87893.1"/>
    <property type="molecule type" value="Genomic_DNA"/>
</dbReference>
<gene>
    <name evidence="2" type="ORF">E3O11_03565</name>
</gene>
<dbReference type="InterPro" id="IPR041726">
    <property type="entry name" value="ACAD10_11_N"/>
</dbReference>
<sequence>MMHTAPDGVEVVASRTDAAQLGSPALLILDAVEEFMDARGLGAGRLSWGRIGDGQSNITYRLQRGSEVFVLRRGPRPPLPRSTHDMVREARIQQLVRKQGVPVPEILAVCDDESLLGVPFYIMSFLGGTVITDRIPNYLGSMTQREATSTAVVDTLVQLHQVDVSSGELATFGRPEGYLKRQVERFSALWEVNTTRNLPEVVSIGGWLERNIPTSQAATVIHGDFRAGNLMFEPSSPARVMAILDWEMATVGDPLADLGYLTATYSEPGSFPTPLELTSVTREPGYLSRDQLISRYRERMHLDLDALPWYQTLALWKASIFCEAIYTRWLKGERPGDTGFGPSLEEGIPRLLDGARQFAGVGSTVAS</sequence>
<protein>
    <submittedName>
        <fullName evidence="2">Phosphotransferase family protein</fullName>
    </submittedName>
</protein>
<dbReference type="CDD" id="cd05154">
    <property type="entry name" value="ACAD10_11_N-like"/>
    <property type="match status" value="1"/>
</dbReference>
<dbReference type="Gene3D" id="3.90.1200.10">
    <property type="match status" value="1"/>
</dbReference>
<dbReference type="Pfam" id="PF01636">
    <property type="entry name" value="APH"/>
    <property type="match status" value="1"/>
</dbReference>
<feature type="domain" description="Aminoglycoside phosphotransferase" evidence="1">
    <location>
        <begin position="50"/>
        <end position="268"/>
    </location>
</feature>
<keyword evidence="2" id="KW-0808">Transferase</keyword>
<evidence type="ECO:0000313" key="2">
    <source>
        <dbReference type="EMBL" id="TFB87893.1"/>
    </source>
</evidence>
<dbReference type="InterPro" id="IPR011009">
    <property type="entry name" value="Kinase-like_dom_sf"/>
</dbReference>
<proteinExistence type="predicted"/>
<dbReference type="Gene3D" id="3.30.200.20">
    <property type="entry name" value="Phosphorylase Kinase, domain 1"/>
    <property type="match status" value="1"/>
</dbReference>
<dbReference type="Proteomes" id="UP000297963">
    <property type="component" value="Unassembled WGS sequence"/>
</dbReference>